<reference evidence="2" key="1">
    <citation type="journal article" date="2014" name="Front. Microbiol.">
        <title>High frequency of phylogenetically diverse reductive dehalogenase-homologous genes in deep subseafloor sedimentary metagenomes.</title>
        <authorList>
            <person name="Kawai M."/>
            <person name="Futagami T."/>
            <person name="Toyoda A."/>
            <person name="Takaki Y."/>
            <person name="Nishi S."/>
            <person name="Hori S."/>
            <person name="Arai W."/>
            <person name="Tsubouchi T."/>
            <person name="Morono Y."/>
            <person name="Uchiyama I."/>
            <person name="Ito T."/>
            <person name="Fujiyama A."/>
            <person name="Inagaki F."/>
            <person name="Takami H."/>
        </authorList>
    </citation>
    <scope>NUCLEOTIDE SEQUENCE</scope>
    <source>
        <strain evidence="2">Expedition CK06-06</strain>
    </source>
</reference>
<dbReference type="InterPro" id="IPR001036">
    <property type="entry name" value="Acrflvin-R"/>
</dbReference>
<keyword evidence="1" id="KW-0812">Transmembrane</keyword>
<name>X1R5Q1_9ZZZZ</name>
<dbReference type="Gene3D" id="1.20.1640.10">
    <property type="entry name" value="Multidrug efflux transporter AcrB transmembrane domain"/>
    <property type="match status" value="1"/>
</dbReference>
<feature type="transmembrane region" description="Helical" evidence="1">
    <location>
        <begin position="12"/>
        <end position="30"/>
    </location>
</feature>
<keyword evidence="1" id="KW-1133">Transmembrane helix</keyword>
<keyword evidence="1" id="KW-0472">Membrane</keyword>
<evidence type="ECO:0000256" key="1">
    <source>
        <dbReference type="SAM" id="Phobius"/>
    </source>
</evidence>
<dbReference type="AlphaFoldDB" id="X1R5Q1"/>
<comment type="caution">
    <text evidence="2">The sequence shown here is derived from an EMBL/GenBank/DDBJ whole genome shotgun (WGS) entry which is preliminary data.</text>
</comment>
<dbReference type="PRINTS" id="PR00702">
    <property type="entry name" value="ACRIFLAVINRP"/>
</dbReference>
<dbReference type="EMBL" id="BARV01038784">
    <property type="protein sequence ID" value="GAI50944.1"/>
    <property type="molecule type" value="Genomic_DNA"/>
</dbReference>
<proteinExistence type="predicted"/>
<dbReference type="PANTHER" id="PTHR32063">
    <property type="match status" value="1"/>
</dbReference>
<evidence type="ECO:0008006" key="3">
    <source>
        <dbReference type="Google" id="ProtNLM"/>
    </source>
</evidence>
<dbReference type="PANTHER" id="PTHR32063:SF11">
    <property type="entry name" value="CATION OR DRUG EFFLUX SYSTEM PROTEIN"/>
    <property type="match status" value="1"/>
</dbReference>
<gene>
    <name evidence="2" type="ORF">S06H3_59645</name>
</gene>
<dbReference type="GO" id="GO:0005886">
    <property type="term" value="C:plasma membrane"/>
    <property type="evidence" value="ECO:0007669"/>
    <property type="project" value="TreeGrafter"/>
</dbReference>
<protein>
    <recommendedName>
        <fullName evidence="3">Acriflavin resistance protein</fullName>
    </recommendedName>
</protein>
<evidence type="ECO:0000313" key="2">
    <source>
        <dbReference type="EMBL" id="GAI50944.1"/>
    </source>
</evidence>
<dbReference type="Gene3D" id="3.30.70.1430">
    <property type="entry name" value="Multidrug efflux transporter AcrB pore domain"/>
    <property type="match status" value="1"/>
</dbReference>
<sequence length="79" mass="8370">MSGISKFFIDRPIFAAVISVVIVIGGLVAVRQLPVAQYPEIAPPTVEVRCTYIGASSTVVAETVAAPIEQQVVGVERML</sequence>
<dbReference type="SUPFAM" id="SSF82693">
    <property type="entry name" value="Multidrug efflux transporter AcrB pore domain, PN1, PN2, PC1 and PC2 subdomains"/>
    <property type="match status" value="1"/>
</dbReference>
<dbReference type="GO" id="GO:0042910">
    <property type="term" value="F:xenobiotic transmembrane transporter activity"/>
    <property type="evidence" value="ECO:0007669"/>
    <property type="project" value="TreeGrafter"/>
</dbReference>
<organism evidence="2">
    <name type="scientific">marine sediment metagenome</name>
    <dbReference type="NCBI Taxonomy" id="412755"/>
    <lineage>
        <taxon>unclassified sequences</taxon>
        <taxon>metagenomes</taxon>
        <taxon>ecological metagenomes</taxon>
    </lineage>
</organism>
<accession>X1R5Q1</accession>
<dbReference type="Pfam" id="PF00873">
    <property type="entry name" value="ACR_tran"/>
    <property type="match status" value="1"/>
</dbReference>